<feature type="region of interest" description="Disordered" evidence="1">
    <location>
        <begin position="318"/>
        <end position="344"/>
    </location>
</feature>
<organism evidence="2 3">
    <name type="scientific">Exiguobacterium indicum</name>
    <dbReference type="NCBI Taxonomy" id="296995"/>
    <lineage>
        <taxon>Bacteria</taxon>
        <taxon>Bacillati</taxon>
        <taxon>Bacillota</taxon>
        <taxon>Bacilli</taxon>
        <taxon>Bacillales</taxon>
        <taxon>Bacillales Family XII. Incertae Sedis</taxon>
        <taxon>Exiguobacterium</taxon>
    </lineage>
</organism>
<dbReference type="Proteomes" id="UP000053797">
    <property type="component" value="Unassembled WGS sequence"/>
</dbReference>
<dbReference type="EMBL" id="LNQL01000007">
    <property type="protein sequence ID" value="KSU47690.1"/>
    <property type="molecule type" value="Genomic_DNA"/>
</dbReference>
<dbReference type="InterPro" id="IPR041073">
    <property type="entry name" value="MobL"/>
</dbReference>
<dbReference type="AlphaFoldDB" id="A0A0V8GC02"/>
<evidence type="ECO:0000313" key="3">
    <source>
        <dbReference type="Proteomes" id="UP000053797"/>
    </source>
</evidence>
<protein>
    <recommendedName>
        <fullName evidence="4">Relaxase</fullName>
    </recommendedName>
</protein>
<reference evidence="2 3" key="1">
    <citation type="journal article" date="2015" name="Int. J. Syst. Evol. Microbiol.">
        <title>Exiguobacterium enclense sp. nov., isolated from sediment.</title>
        <authorList>
            <person name="Dastager S.G."/>
            <person name="Mawlankar R."/>
            <person name="Sonalkar V.V."/>
            <person name="Thorat M.N."/>
            <person name="Mual P."/>
            <person name="Verma A."/>
            <person name="Krishnamurthi S."/>
            <person name="Tang S.K."/>
            <person name="Li W.J."/>
        </authorList>
    </citation>
    <scope>NUCLEOTIDE SEQUENCE [LARGE SCALE GENOMIC DNA]</scope>
    <source>
        <strain evidence="2 3">NIO-1109</strain>
    </source>
</reference>
<evidence type="ECO:0008006" key="4">
    <source>
        <dbReference type="Google" id="ProtNLM"/>
    </source>
</evidence>
<evidence type="ECO:0000256" key="1">
    <source>
        <dbReference type="SAM" id="MobiDB-lite"/>
    </source>
</evidence>
<accession>A0A0V8GC02</accession>
<dbReference type="Pfam" id="PF18555">
    <property type="entry name" value="MobL"/>
    <property type="match status" value="1"/>
</dbReference>
<dbReference type="OrthoDB" id="3889159at2"/>
<gene>
    <name evidence="2" type="ORF">AS033_15665</name>
</gene>
<dbReference type="NCBIfam" id="NF041498">
    <property type="entry name" value="MobP2"/>
    <property type="match status" value="1"/>
</dbReference>
<evidence type="ECO:0000313" key="2">
    <source>
        <dbReference type="EMBL" id="KSU47690.1"/>
    </source>
</evidence>
<comment type="caution">
    <text evidence="2">The sequence shown here is derived from an EMBL/GenBank/DDBJ whole genome shotgun (WGS) entry which is preliminary data.</text>
</comment>
<dbReference type="InterPro" id="IPR048101">
    <property type="entry name" value="MobP2"/>
</dbReference>
<sequence>MSNIPGVIIKSKFKLPQATRRARRYTTYLSYIDRPETKARSHQFENYHDYMEDELKSSGLFTATQDRLNANEREQLRDIFRRAQENGSILWQDVISFDEAWLQEVGVKENRYIDEQRLMQATRNATALMIEKEQMLHATWTAAIHYNTNNIHVHVATVETVHPRERGKRKPKTIEKMKAQVVHTLADRTREQEKLNAFIRDEVLAHKRNHATLSVSNRVLHPELVRQYKAIQKQLPDDKRQWYYNMNGMQELRPSLNRLTDAYLATYFEKEHTSFKQRLDTEVAFYERSYGSSSQASAYRKTKEQDLYTRMGNAILSEMRESDKSSPKLTKGDTSSPKQKIRSAFRRERIMQETLYRIGRHMNDEWDHIKNQRAFEQLEQEVQHER</sequence>
<dbReference type="RefSeq" id="WP_058266049.1">
    <property type="nucleotide sequence ID" value="NZ_FMYN01000007.1"/>
</dbReference>
<name>A0A0V8GC02_9BACL</name>
<proteinExistence type="predicted"/>